<name>A0A7U7EMM2_9GAMM</name>
<sequence length="294" mass="32066">MAYYTGSAVDMAAVRQALIDACTTEGWSWDGGNEVLSKGTLFVRLQVVSGFLTLLGRTGATSGSAPSVVRVGNFPDTPLTWPVVYNVFVFANEVFLVINYSVSYHQFAAFGLSRVDGLPGTGMWVAATLEQTTPVTPAGISMGPDYGNSTDNCVSPGLFWASMSDAARNRNYWIHSDLDAQGWWPGQTQGGVLIGIRAAGPLIGLLPNNWNSESVLLPIRGYKIRPSSKVSLTVDVENARYCRVDYYEPGEVIELGADRWKVFPWYLKNPSGRQGGHRINHTGTFGWAIRYEGP</sequence>
<protein>
    <submittedName>
        <fullName evidence="1">Uncharacterized protein</fullName>
    </submittedName>
</protein>
<evidence type="ECO:0000313" key="1">
    <source>
        <dbReference type="EMBL" id="CAD5107242.1"/>
    </source>
</evidence>
<reference evidence="1 2" key="1">
    <citation type="submission" date="2020-08" db="EMBL/GenBank/DDBJ databases">
        <authorList>
            <person name="Criscuolo A."/>
        </authorList>
    </citation>
    <scope>NUCLEOTIDE SEQUENCE [LARGE SCALE GENOMIC DNA]</scope>
    <source>
        <strain evidence="1">CIP111764</strain>
    </source>
</reference>
<evidence type="ECO:0000313" key="2">
    <source>
        <dbReference type="Proteomes" id="UP000583387"/>
    </source>
</evidence>
<accession>A0A7U7EMM2</accession>
<organism evidence="1 2">
    <name type="scientific">Zestomonas carbonaria</name>
    <dbReference type="NCBI Taxonomy" id="2762745"/>
    <lineage>
        <taxon>Bacteria</taxon>
        <taxon>Pseudomonadati</taxon>
        <taxon>Pseudomonadota</taxon>
        <taxon>Gammaproteobacteria</taxon>
        <taxon>Pseudomonadales</taxon>
        <taxon>Pseudomonadaceae</taxon>
        <taxon>Zestomonas</taxon>
    </lineage>
</organism>
<gene>
    <name evidence="1" type="ORF">PSEWESI4_01513</name>
</gene>
<dbReference type="AlphaFoldDB" id="A0A7U7EMM2"/>
<dbReference type="Proteomes" id="UP000583387">
    <property type="component" value="Unassembled WGS sequence"/>
</dbReference>
<keyword evidence="2" id="KW-1185">Reference proteome</keyword>
<proteinExistence type="predicted"/>
<dbReference type="RefSeq" id="WP_187670590.1">
    <property type="nucleotide sequence ID" value="NZ_CAJFCI010000031.1"/>
</dbReference>
<dbReference type="EMBL" id="CAJFCI010000031">
    <property type="protein sequence ID" value="CAD5107242.1"/>
    <property type="molecule type" value="Genomic_DNA"/>
</dbReference>
<comment type="caution">
    <text evidence="1">The sequence shown here is derived from an EMBL/GenBank/DDBJ whole genome shotgun (WGS) entry which is preliminary data.</text>
</comment>